<dbReference type="Proteomes" id="UP000447434">
    <property type="component" value="Chromosome 1"/>
</dbReference>
<dbReference type="EMBL" id="WOCE01000001">
    <property type="protein sequence ID" value="KAE9621833.1"/>
    <property type="molecule type" value="Genomic_DNA"/>
</dbReference>
<sequence length="81" mass="9295">MSYMEYYRSIFITCFSLFLFLTLPYFSIGGPQTTEALDSDIYEIDYRGPETHSSVPPPDYSHAFMASKNAIKEDKVKKVHG</sequence>
<evidence type="ECO:0000313" key="2">
    <source>
        <dbReference type="Proteomes" id="UP000447434"/>
    </source>
</evidence>
<protein>
    <submittedName>
        <fullName evidence="1">Uncharacterized protein</fullName>
    </submittedName>
</protein>
<accession>A0A6A5PM60</accession>
<gene>
    <name evidence="1" type="ORF">Lalb_Chr01g0018971</name>
</gene>
<organism evidence="1 2">
    <name type="scientific">Lupinus albus</name>
    <name type="common">White lupine</name>
    <name type="synonym">Lupinus termis</name>
    <dbReference type="NCBI Taxonomy" id="3870"/>
    <lineage>
        <taxon>Eukaryota</taxon>
        <taxon>Viridiplantae</taxon>
        <taxon>Streptophyta</taxon>
        <taxon>Embryophyta</taxon>
        <taxon>Tracheophyta</taxon>
        <taxon>Spermatophyta</taxon>
        <taxon>Magnoliopsida</taxon>
        <taxon>eudicotyledons</taxon>
        <taxon>Gunneridae</taxon>
        <taxon>Pentapetalae</taxon>
        <taxon>rosids</taxon>
        <taxon>fabids</taxon>
        <taxon>Fabales</taxon>
        <taxon>Fabaceae</taxon>
        <taxon>Papilionoideae</taxon>
        <taxon>50 kb inversion clade</taxon>
        <taxon>genistoids sensu lato</taxon>
        <taxon>core genistoids</taxon>
        <taxon>Genisteae</taxon>
        <taxon>Lupinus</taxon>
    </lineage>
</organism>
<proteinExistence type="predicted"/>
<reference evidence="2" key="1">
    <citation type="journal article" date="2020" name="Nat. Commun.">
        <title>Genome sequence of the cluster root forming white lupin.</title>
        <authorList>
            <person name="Hufnagel B."/>
            <person name="Marques A."/>
            <person name="Soriano A."/>
            <person name="Marques L."/>
            <person name="Divol F."/>
            <person name="Doumas P."/>
            <person name="Sallet E."/>
            <person name="Mancinotti D."/>
            <person name="Carrere S."/>
            <person name="Marande W."/>
            <person name="Arribat S."/>
            <person name="Keller J."/>
            <person name="Huneau C."/>
            <person name="Blein T."/>
            <person name="Aime D."/>
            <person name="Laguerre M."/>
            <person name="Taylor J."/>
            <person name="Schubert V."/>
            <person name="Nelson M."/>
            <person name="Geu-Flores F."/>
            <person name="Crespi M."/>
            <person name="Gallardo-Guerrero K."/>
            <person name="Delaux P.-M."/>
            <person name="Salse J."/>
            <person name="Berges H."/>
            <person name="Guyot R."/>
            <person name="Gouzy J."/>
            <person name="Peret B."/>
        </authorList>
    </citation>
    <scope>NUCLEOTIDE SEQUENCE [LARGE SCALE GENOMIC DNA]</scope>
    <source>
        <strain evidence="2">cv. Amiga</strain>
    </source>
</reference>
<dbReference type="OrthoDB" id="1932094at2759"/>
<dbReference type="AlphaFoldDB" id="A0A6A5PM60"/>
<name>A0A6A5PM60_LUPAL</name>
<evidence type="ECO:0000313" key="1">
    <source>
        <dbReference type="EMBL" id="KAE9621833.1"/>
    </source>
</evidence>
<keyword evidence="2" id="KW-1185">Reference proteome</keyword>
<comment type="caution">
    <text evidence="1">The sequence shown here is derived from an EMBL/GenBank/DDBJ whole genome shotgun (WGS) entry which is preliminary data.</text>
</comment>